<proteinExistence type="predicted"/>
<comment type="caution">
    <text evidence="1">The sequence shown here is derived from an EMBL/GenBank/DDBJ whole genome shotgun (WGS) entry which is preliminary data.</text>
</comment>
<dbReference type="RefSeq" id="WP_184018906.1">
    <property type="nucleotide sequence ID" value="NZ_JACIJC010000004.1"/>
</dbReference>
<name>A0A7W9AIS6_9SPHN</name>
<keyword evidence="1" id="KW-0282">Flagellum</keyword>
<keyword evidence="2" id="KW-1185">Reference proteome</keyword>
<accession>A0A7W9AIS6</accession>
<dbReference type="EMBL" id="JACIJC010000004">
    <property type="protein sequence ID" value="MBB5686452.1"/>
    <property type="molecule type" value="Genomic_DNA"/>
</dbReference>
<reference evidence="1 2" key="1">
    <citation type="submission" date="2020-08" db="EMBL/GenBank/DDBJ databases">
        <title>Genomic Encyclopedia of Type Strains, Phase IV (KMG-IV): sequencing the most valuable type-strain genomes for metagenomic binning, comparative biology and taxonomic classification.</title>
        <authorList>
            <person name="Goeker M."/>
        </authorList>
    </citation>
    <scope>NUCLEOTIDE SEQUENCE [LARGE SCALE GENOMIC DNA]</scope>
    <source>
        <strain evidence="1 2">DSM 25079</strain>
    </source>
</reference>
<dbReference type="Proteomes" id="UP000549617">
    <property type="component" value="Unassembled WGS sequence"/>
</dbReference>
<gene>
    <name evidence="1" type="ORF">FHS49_002476</name>
</gene>
<evidence type="ECO:0000313" key="2">
    <source>
        <dbReference type="Proteomes" id="UP000549617"/>
    </source>
</evidence>
<keyword evidence="1" id="KW-0966">Cell projection</keyword>
<evidence type="ECO:0000313" key="1">
    <source>
        <dbReference type="EMBL" id="MBB5686452.1"/>
    </source>
</evidence>
<organism evidence="1 2">
    <name type="scientific">Sphingobium boeckii</name>
    <dbReference type="NCBI Taxonomy" id="1082345"/>
    <lineage>
        <taxon>Bacteria</taxon>
        <taxon>Pseudomonadati</taxon>
        <taxon>Pseudomonadota</taxon>
        <taxon>Alphaproteobacteria</taxon>
        <taxon>Sphingomonadales</taxon>
        <taxon>Sphingomonadaceae</taxon>
        <taxon>Sphingobium</taxon>
    </lineage>
</organism>
<dbReference type="AlphaFoldDB" id="A0A7W9AIS6"/>
<keyword evidence="1" id="KW-0969">Cilium</keyword>
<sequence length="214" mass="23515">MSEFWKPDAARGASTLNAMDLTGTKERPPFVPWTEKFSSGFESSATLVQREPVETTINLDSIRDIAFADGYNEGRRTVELEVGAEREAVARLAEMLEQYRPEPPAELASLLAETVDRLVRQIVGEAVIDADLLDKRVAVVAQLIADASAPRRMRLHPDDIKRLEGADLDVEIIPDAGMLPGSVFVETGTGWVEDGPDVGLEKLRQALERMGISQ</sequence>
<protein>
    <submittedName>
        <fullName evidence="1">Flagellar assembly protein FliH</fullName>
    </submittedName>
</protein>